<accession>A0A074LK30</accession>
<protein>
    <recommendedName>
        <fullName evidence="6">HTH marR-type domain-containing protein</fullName>
    </recommendedName>
</protein>
<comment type="caution">
    <text evidence="4">The sequence shown here is derived from an EMBL/GenBank/DDBJ whole genome shotgun (WGS) entry which is preliminary data.</text>
</comment>
<dbReference type="InterPro" id="IPR036390">
    <property type="entry name" value="WH_DNA-bd_sf"/>
</dbReference>
<sequence length="158" mass="18378">MILNDQQKILIENIGVFFDKRGLQPALGRIMGFLMVVPGAEATFDDIIEHLKMSKSAVSYGINILLSQKKIEFLTKPGERKRYFKISTHTWSADFQDQIEGILEFERLISAIIEIKGEDSPQFVNDLKKMKRFLQFLQSEIPYLIEKYWATVNEEDRC</sequence>
<keyword evidence="1" id="KW-0805">Transcription regulation</keyword>
<dbReference type="eggNOG" id="COG1510">
    <property type="taxonomic scope" value="Bacteria"/>
</dbReference>
<dbReference type="PANTHER" id="PTHR38465">
    <property type="entry name" value="HTH-TYPE TRANSCRIPTIONAL REGULATOR MJ1563-RELATED"/>
    <property type="match status" value="1"/>
</dbReference>
<dbReference type="PANTHER" id="PTHR38465:SF1">
    <property type="entry name" value="HTH-TYPE TRANSCRIPTIONAL REGULATOR MJ1563-RELATED"/>
    <property type="match status" value="1"/>
</dbReference>
<keyword evidence="2" id="KW-0238">DNA-binding</keyword>
<dbReference type="STRING" id="1048983.EL17_08380"/>
<dbReference type="EMBL" id="JMIH01000016">
    <property type="protein sequence ID" value="KEO74147.1"/>
    <property type="molecule type" value="Genomic_DNA"/>
</dbReference>
<keyword evidence="3" id="KW-0804">Transcription</keyword>
<evidence type="ECO:0000256" key="3">
    <source>
        <dbReference type="ARBA" id="ARBA00023163"/>
    </source>
</evidence>
<name>A0A074LK30_9BACT</name>
<dbReference type="GO" id="GO:0003677">
    <property type="term" value="F:DNA binding"/>
    <property type="evidence" value="ECO:0007669"/>
    <property type="project" value="UniProtKB-KW"/>
</dbReference>
<dbReference type="RefSeq" id="WP_035072979.1">
    <property type="nucleotide sequence ID" value="NZ_JMIH01000016.1"/>
</dbReference>
<organism evidence="4 5">
    <name type="scientific">Anditalea andensis</name>
    <dbReference type="NCBI Taxonomy" id="1048983"/>
    <lineage>
        <taxon>Bacteria</taxon>
        <taxon>Pseudomonadati</taxon>
        <taxon>Bacteroidota</taxon>
        <taxon>Cytophagia</taxon>
        <taxon>Cytophagales</taxon>
        <taxon>Cytophagaceae</taxon>
        <taxon>Anditalea</taxon>
    </lineage>
</organism>
<evidence type="ECO:0000256" key="2">
    <source>
        <dbReference type="ARBA" id="ARBA00023125"/>
    </source>
</evidence>
<dbReference type="InterPro" id="IPR052362">
    <property type="entry name" value="HTH-GbsR_regulator"/>
</dbReference>
<evidence type="ECO:0008006" key="6">
    <source>
        <dbReference type="Google" id="ProtNLM"/>
    </source>
</evidence>
<dbReference type="OrthoDB" id="1807857at2"/>
<dbReference type="SUPFAM" id="SSF46785">
    <property type="entry name" value="Winged helix' DNA-binding domain"/>
    <property type="match status" value="1"/>
</dbReference>
<keyword evidence="5" id="KW-1185">Reference proteome</keyword>
<evidence type="ECO:0000313" key="4">
    <source>
        <dbReference type="EMBL" id="KEO74147.1"/>
    </source>
</evidence>
<dbReference type="AlphaFoldDB" id="A0A074LK30"/>
<reference evidence="4 5" key="1">
    <citation type="submission" date="2014-04" db="EMBL/GenBank/DDBJ databases">
        <title>Characterization and application of a salt tolerant electro-active bacterium.</title>
        <authorList>
            <person name="Yang L."/>
            <person name="Wei S."/>
            <person name="Tay Q.X.M."/>
        </authorList>
    </citation>
    <scope>NUCLEOTIDE SEQUENCE [LARGE SCALE GENOMIC DNA]</scope>
    <source>
        <strain evidence="4 5">LY1</strain>
    </source>
</reference>
<dbReference type="InterPro" id="IPR036388">
    <property type="entry name" value="WH-like_DNA-bd_sf"/>
</dbReference>
<dbReference type="Gene3D" id="1.10.287.160">
    <property type="entry name" value="HR1 repeat"/>
    <property type="match status" value="1"/>
</dbReference>
<gene>
    <name evidence="4" type="ORF">EL17_08380</name>
</gene>
<evidence type="ECO:0000256" key="1">
    <source>
        <dbReference type="ARBA" id="ARBA00023015"/>
    </source>
</evidence>
<proteinExistence type="predicted"/>
<dbReference type="Gene3D" id="1.10.10.10">
    <property type="entry name" value="Winged helix-like DNA-binding domain superfamily/Winged helix DNA-binding domain"/>
    <property type="match status" value="1"/>
</dbReference>
<evidence type="ECO:0000313" key="5">
    <source>
        <dbReference type="Proteomes" id="UP000027821"/>
    </source>
</evidence>
<dbReference type="Proteomes" id="UP000027821">
    <property type="component" value="Unassembled WGS sequence"/>
</dbReference>